<name>A0A7S7YEW8_9VIRU</name>
<protein>
    <submittedName>
        <fullName evidence="1">Uncharacterized protein</fullName>
    </submittedName>
</protein>
<evidence type="ECO:0000313" key="1">
    <source>
        <dbReference type="EMBL" id="QPB44538.1"/>
    </source>
</evidence>
<sequence length="53" mass="5554">MDPYGIVDNMEASATTEVAPMDIANDSDGDGPMAIDPPAIPPQLFLNNDSCCL</sequence>
<reference evidence="1 2" key="1">
    <citation type="submission" date="2020-09" db="EMBL/GenBank/DDBJ databases">
        <authorList>
            <person name="Zhang R."/>
            <person name="Garcia K."/>
            <person name="Ogata H."/>
        </authorList>
    </citation>
    <scope>NUCLEOTIDE SEQUENCE [LARGE SCALE GENOMIC DNA]</scope>
    <source>
        <strain evidence="2">stheno</strain>
    </source>
</reference>
<evidence type="ECO:0000313" key="2">
    <source>
        <dbReference type="Proteomes" id="UP001162098"/>
    </source>
</evidence>
<organism evidence="1 2">
    <name type="scientific">Medusavirus stheno T3</name>
    <dbReference type="NCBI Taxonomy" id="3069717"/>
    <lineage>
        <taxon>Viruses</taxon>
        <taxon>Varidnaviria</taxon>
        <taxon>Bamfordvirae</taxon>
        <taxon>Nucleocytoviricota</taxon>
        <taxon>Megaviricetes</taxon>
        <taxon>Mamonoviridae</taxon>
        <taxon>Medusavirus</taxon>
        <taxon>Medusavirus sthenus</taxon>
    </lineage>
</organism>
<proteinExistence type="predicted"/>
<dbReference type="Proteomes" id="UP001162098">
    <property type="component" value="Segment"/>
</dbReference>
<dbReference type="EMBL" id="MW018138">
    <property type="protein sequence ID" value="QPB44538.1"/>
    <property type="molecule type" value="Genomic_DNA"/>
</dbReference>
<dbReference type="KEGG" id="vg:80543734"/>
<accession>A0A7S7YEW8</accession>
<keyword evidence="2" id="KW-1185">Reference proteome</keyword>